<dbReference type="FunFam" id="2.60.40.10:FF:000502">
    <property type="entry name" value="obscurin-like protein 1 isoform X2"/>
    <property type="match status" value="1"/>
</dbReference>
<dbReference type="InterPro" id="IPR052385">
    <property type="entry name" value="Obscurin/Obscurin-like_Reg"/>
</dbReference>
<dbReference type="FunFam" id="2.60.40.10:FF:000599">
    <property type="entry name" value="obscurin isoform X3"/>
    <property type="match status" value="1"/>
</dbReference>
<comment type="catalytic activity">
    <reaction evidence="22">
        <text>L-seryl-[protein] + ATP = O-phospho-L-seryl-[protein] + ADP + H(+)</text>
        <dbReference type="Rhea" id="RHEA:17989"/>
        <dbReference type="Rhea" id="RHEA-COMP:9863"/>
        <dbReference type="Rhea" id="RHEA-COMP:11604"/>
        <dbReference type="ChEBI" id="CHEBI:15378"/>
        <dbReference type="ChEBI" id="CHEBI:29999"/>
        <dbReference type="ChEBI" id="CHEBI:30616"/>
        <dbReference type="ChEBI" id="CHEBI:83421"/>
        <dbReference type="ChEBI" id="CHEBI:456216"/>
        <dbReference type="EC" id="2.7.11.1"/>
    </reaction>
</comment>
<protein>
    <recommendedName>
        <fullName evidence="5">non-specific serine/threonine protein kinase</fullName>
        <ecNumber evidence="5">2.7.11.1</ecNumber>
    </recommendedName>
</protein>
<feature type="domain" description="Ig-like" evidence="29">
    <location>
        <begin position="2824"/>
        <end position="2908"/>
    </location>
</feature>
<dbReference type="FunFam" id="2.60.40.10:FF:000032">
    <property type="entry name" value="palladin isoform X1"/>
    <property type="match status" value="2"/>
</dbReference>
<dbReference type="FunFam" id="2.60.40.10:FF:001084">
    <property type="entry name" value="obscurin-like isoform X3"/>
    <property type="match status" value="1"/>
</dbReference>
<feature type="domain" description="Ig-like" evidence="29">
    <location>
        <begin position="3090"/>
        <end position="3174"/>
    </location>
</feature>
<evidence type="ECO:0000256" key="6">
    <source>
        <dbReference type="ARBA" id="ARBA00022443"/>
    </source>
</evidence>
<dbReference type="PANTHER" id="PTHR35971">
    <property type="entry name" value="SI:DKEY-31G6.6"/>
    <property type="match status" value="1"/>
</dbReference>
<dbReference type="CDD" id="cd12025">
    <property type="entry name" value="SH3_Obscurin_like"/>
    <property type="match status" value="1"/>
</dbReference>
<feature type="domain" description="Fibronectin type-III" evidence="30">
    <location>
        <begin position="4965"/>
        <end position="5059"/>
    </location>
</feature>
<dbReference type="Pfam" id="PF00612">
    <property type="entry name" value="IQ"/>
    <property type="match status" value="1"/>
</dbReference>
<gene>
    <name evidence="32" type="primary">OBSCN</name>
</gene>
<evidence type="ECO:0000259" key="28">
    <source>
        <dbReference type="PROSITE" id="PS50010"/>
    </source>
</evidence>
<dbReference type="GO" id="GO:0003007">
    <property type="term" value="P:heart morphogenesis"/>
    <property type="evidence" value="ECO:0007669"/>
    <property type="project" value="UniProtKB-ARBA"/>
</dbReference>
<evidence type="ECO:0000313" key="32">
    <source>
        <dbReference type="RefSeq" id="XP_025067422.1"/>
    </source>
</evidence>
<feature type="region of interest" description="Disordered" evidence="25">
    <location>
        <begin position="6979"/>
        <end position="7012"/>
    </location>
</feature>
<feature type="domain" description="Ig-like" evidence="29">
    <location>
        <begin position="3356"/>
        <end position="3440"/>
    </location>
</feature>
<dbReference type="Pfam" id="PF07679">
    <property type="entry name" value="I-set"/>
    <property type="match status" value="57"/>
</dbReference>
<feature type="domain" description="Ig-like" evidence="29">
    <location>
        <begin position="4512"/>
        <end position="4596"/>
    </location>
</feature>
<keyword evidence="14" id="KW-0418">Kinase</keyword>
<keyword evidence="10" id="KW-0808">Transferase</keyword>
<dbReference type="InterPro" id="IPR001452">
    <property type="entry name" value="SH3_domain"/>
</dbReference>
<feature type="coiled-coil region" evidence="24">
    <location>
        <begin position="6319"/>
        <end position="6346"/>
    </location>
</feature>
<dbReference type="FunFam" id="2.60.40.10:FF:000211">
    <property type="entry name" value="Obscurin-like protein 1"/>
    <property type="match status" value="5"/>
</dbReference>
<keyword evidence="24" id="KW-0175">Coiled coil</keyword>
<feature type="domain" description="Ig-like" evidence="29">
    <location>
        <begin position="4334"/>
        <end position="4418"/>
    </location>
</feature>
<keyword evidence="8" id="KW-0723">Serine/threonine-protein kinase</keyword>
<dbReference type="SMART" id="SM00233">
    <property type="entry name" value="PH"/>
    <property type="match status" value="1"/>
</dbReference>
<evidence type="ECO:0000256" key="20">
    <source>
        <dbReference type="ARBA" id="ARBA00023319"/>
    </source>
</evidence>
<evidence type="ECO:0000256" key="1">
    <source>
        <dbReference type="ARBA" id="ARBA00001946"/>
    </source>
</evidence>
<feature type="domain" description="Ig-like" evidence="29">
    <location>
        <begin position="4066"/>
        <end position="4148"/>
    </location>
</feature>
<comment type="subcellular location">
    <subcellularLocation>
        <location evidence="3">Cytoplasm</location>
    </subcellularLocation>
    <subcellularLocation>
        <location evidence="2">Nucleus</location>
    </subcellularLocation>
</comment>
<dbReference type="CDD" id="cd00096">
    <property type="entry name" value="Ig"/>
    <property type="match status" value="14"/>
</dbReference>
<dbReference type="PROSITE" id="PS50853">
    <property type="entry name" value="FN3"/>
    <property type="match status" value="2"/>
</dbReference>
<evidence type="ECO:0000259" key="30">
    <source>
        <dbReference type="PROSITE" id="PS50853"/>
    </source>
</evidence>
<dbReference type="InterPro" id="IPR003598">
    <property type="entry name" value="Ig_sub2"/>
</dbReference>
<dbReference type="FunFam" id="2.60.40.10:FF:000107">
    <property type="entry name" value="Myosin, light chain kinase a"/>
    <property type="match status" value="3"/>
</dbReference>
<keyword evidence="18" id="KW-1015">Disulfide bond</keyword>
<feature type="domain" description="Ig-like" evidence="29">
    <location>
        <begin position="1665"/>
        <end position="1749"/>
    </location>
</feature>
<feature type="domain" description="Ig-like" evidence="29">
    <location>
        <begin position="3179"/>
        <end position="3262"/>
    </location>
</feature>
<dbReference type="InterPro" id="IPR036116">
    <property type="entry name" value="FN3_sf"/>
</dbReference>
<dbReference type="InterPro" id="IPR013098">
    <property type="entry name" value="Ig_I-set"/>
</dbReference>
<feature type="domain" description="Ig-like" evidence="29">
    <location>
        <begin position="4691"/>
        <end position="4776"/>
    </location>
</feature>
<dbReference type="SUPFAM" id="SSF50729">
    <property type="entry name" value="PH domain-like"/>
    <property type="match status" value="1"/>
</dbReference>
<comment type="cofactor">
    <cofactor evidence="1">
        <name>Mg(2+)</name>
        <dbReference type="ChEBI" id="CHEBI:18420"/>
    </cofactor>
</comment>
<dbReference type="SUPFAM" id="SSF50044">
    <property type="entry name" value="SH3-domain"/>
    <property type="match status" value="1"/>
</dbReference>
<evidence type="ECO:0000256" key="19">
    <source>
        <dbReference type="ARBA" id="ARBA00023242"/>
    </source>
</evidence>
<dbReference type="FunFam" id="2.60.40.10:FF:000523">
    <property type="entry name" value="obscurin isoform X4"/>
    <property type="match status" value="1"/>
</dbReference>
<feature type="domain" description="Ig-like" evidence="29">
    <location>
        <begin position="1388"/>
        <end position="1476"/>
    </location>
</feature>
<feature type="compositionally biased region" description="Basic and acidic residues" evidence="25">
    <location>
        <begin position="5295"/>
        <end position="5307"/>
    </location>
</feature>
<dbReference type="RefSeq" id="XP_025067422.1">
    <property type="nucleotide sequence ID" value="XM_025211637.1"/>
</dbReference>
<dbReference type="GO" id="GO:0055013">
    <property type="term" value="P:cardiac muscle cell development"/>
    <property type="evidence" value="ECO:0007669"/>
    <property type="project" value="UniProtKB-ARBA"/>
</dbReference>
<feature type="domain" description="Ig-like" evidence="29">
    <location>
        <begin position="5058"/>
        <end position="5145"/>
    </location>
</feature>
<feature type="domain" description="Ig-like" evidence="29">
    <location>
        <begin position="2199"/>
        <end position="2290"/>
    </location>
</feature>
<feature type="compositionally biased region" description="Basic and acidic residues" evidence="25">
    <location>
        <begin position="5987"/>
        <end position="6002"/>
    </location>
</feature>
<dbReference type="InterPro" id="IPR003599">
    <property type="entry name" value="Ig_sub"/>
</dbReference>
<feature type="domain" description="Ig-like" evidence="29">
    <location>
        <begin position="1132"/>
        <end position="1200"/>
    </location>
</feature>
<evidence type="ECO:0000256" key="4">
    <source>
        <dbReference type="ARBA" id="ARBA00006692"/>
    </source>
</evidence>
<feature type="domain" description="Ig-like" evidence="29">
    <location>
        <begin position="2379"/>
        <end position="2462"/>
    </location>
</feature>
<evidence type="ECO:0000256" key="2">
    <source>
        <dbReference type="ARBA" id="ARBA00004123"/>
    </source>
</evidence>
<feature type="domain" description="Ig-like" evidence="29">
    <location>
        <begin position="3622"/>
        <end position="3705"/>
    </location>
</feature>
<name>A0A3Q0H720_ALLSI</name>
<feature type="compositionally biased region" description="Polar residues" evidence="25">
    <location>
        <begin position="6866"/>
        <end position="6887"/>
    </location>
</feature>
<evidence type="ECO:0000313" key="31">
    <source>
        <dbReference type="Proteomes" id="UP000189705"/>
    </source>
</evidence>
<dbReference type="InterPro" id="IPR000219">
    <property type="entry name" value="DH_dom"/>
</dbReference>
<feature type="compositionally biased region" description="Polar residues" evidence="25">
    <location>
        <begin position="6907"/>
        <end position="6925"/>
    </location>
</feature>
<reference evidence="32" key="1">
    <citation type="submission" date="2025-08" db="UniProtKB">
        <authorList>
            <consortium name="RefSeq"/>
        </authorList>
    </citation>
    <scope>IDENTIFICATION</scope>
</reference>
<evidence type="ECO:0000256" key="8">
    <source>
        <dbReference type="ARBA" id="ARBA00022527"/>
    </source>
</evidence>
<dbReference type="GO" id="GO:0005737">
    <property type="term" value="C:cytoplasm"/>
    <property type="evidence" value="ECO:0007669"/>
    <property type="project" value="UniProtKB-SubCell"/>
</dbReference>
<evidence type="ECO:0000256" key="10">
    <source>
        <dbReference type="ARBA" id="ARBA00022679"/>
    </source>
</evidence>
<keyword evidence="6 23" id="KW-0728">SH3 domain</keyword>
<feature type="domain" description="Ig-like" evidence="29">
    <location>
        <begin position="2913"/>
        <end position="2997"/>
    </location>
</feature>
<feature type="domain" description="Ig-like" evidence="29">
    <location>
        <begin position="1480"/>
        <end position="1568"/>
    </location>
</feature>
<feature type="domain" description="Ig-like" evidence="29">
    <location>
        <begin position="936"/>
        <end position="1014"/>
    </location>
</feature>
<dbReference type="GeneID" id="102369157"/>
<feature type="domain" description="Ig-like" evidence="29">
    <location>
        <begin position="3533"/>
        <end position="3617"/>
    </location>
</feature>
<dbReference type="FunFam" id="2.60.40.10:FF:000228">
    <property type="entry name" value="obscurin isoform X4"/>
    <property type="match status" value="16"/>
</dbReference>
<feature type="region of interest" description="Disordered" evidence="25">
    <location>
        <begin position="5292"/>
        <end position="5330"/>
    </location>
</feature>
<feature type="compositionally biased region" description="Low complexity" evidence="25">
    <location>
        <begin position="6062"/>
        <end position="6071"/>
    </location>
</feature>
<dbReference type="InterPro" id="IPR055251">
    <property type="entry name" value="SOS1_NGEF_PH"/>
</dbReference>
<feature type="coiled-coil region" evidence="24">
    <location>
        <begin position="1296"/>
        <end position="1323"/>
    </location>
</feature>
<keyword evidence="9" id="KW-0597">Phosphoprotein</keyword>
<dbReference type="Gene3D" id="2.30.29.30">
    <property type="entry name" value="Pleckstrin-homology domain (PH domain)/Phosphotyrosine-binding domain (PTB)"/>
    <property type="match status" value="1"/>
</dbReference>
<evidence type="ECO:0000256" key="3">
    <source>
        <dbReference type="ARBA" id="ARBA00004496"/>
    </source>
</evidence>
<evidence type="ECO:0000256" key="9">
    <source>
        <dbReference type="ARBA" id="ARBA00022553"/>
    </source>
</evidence>
<feature type="domain" description="Ig-like" evidence="29">
    <location>
        <begin position="1316"/>
        <end position="1384"/>
    </location>
</feature>
<accession>A0A3Q0H720</accession>
<dbReference type="InterPro" id="IPR036179">
    <property type="entry name" value="Ig-like_dom_sf"/>
</dbReference>
<evidence type="ECO:0000256" key="17">
    <source>
        <dbReference type="ARBA" id="ARBA00022860"/>
    </source>
</evidence>
<dbReference type="Pfam" id="PF00621">
    <property type="entry name" value="RhoGEF"/>
    <property type="match status" value="1"/>
</dbReference>
<feature type="domain" description="Ig-like" evidence="29">
    <location>
        <begin position="3445"/>
        <end position="3528"/>
    </location>
</feature>
<feature type="domain" description="Ig-like" evidence="29">
    <location>
        <begin position="6591"/>
        <end position="6681"/>
    </location>
</feature>
<evidence type="ECO:0000256" key="5">
    <source>
        <dbReference type="ARBA" id="ARBA00012513"/>
    </source>
</evidence>
<dbReference type="GO" id="GO:0005634">
    <property type="term" value="C:nucleus"/>
    <property type="evidence" value="ECO:0007669"/>
    <property type="project" value="UniProtKB-SubCell"/>
</dbReference>
<dbReference type="CDD" id="cd20971">
    <property type="entry name" value="IgI_1_Titin-A168_like"/>
    <property type="match status" value="1"/>
</dbReference>
<dbReference type="GO" id="GO:0046872">
    <property type="term" value="F:metal ion binding"/>
    <property type="evidence" value="ECO:0007669"/>
    <property type="project" value="UniProtKB-KW"/>
</dbReference>
<feature type="domain" description="Ig-like" evidence="29">
    <location>
        <begin position="780"/>
        <end position="821"/>
    </location>
</feature>
<feature type="domain" description="Fibronectin type-III" evidence="30">
    <location>
        <begin position="562"/>
        <end position="657"/>
    </location>
</feature>
<evidence type="ECO:0000256" key="22">
    <source>
        <dbReference type="ARBA" id="ARBA00048679"/>
    </source>
</evidence>
<dbReference type="FunFam" id="2.60.40.10:FF:000954">
    <property type="entry name" value="Obscurin, cytoskeletal calmodulin and titin-interacting RhoGEF"/>
    <property type="match status" value="1"/>
</dbReference>
<dbReference type="SUPFAM" id="SSF48065">
    <property type="entry name" value="DBL homology domain (DH-domain)"/>
    <property type="match status" value="1"/>
</dbReference>
<feature type="region of interest" description="Disordered" evidence="25">
    <location>
        <begin position="5458"/>
        <end position="5477"/>
    </location>
</feature>
<feature type="compositionally biased region" description="Low complexity" evidence="25">
    <location>
        <begin position="6735"/>
        <end position="6747"/>
    </location>
</feature>
<evidence type="ECO:0000256" key="25">
    <source>
        <dbReference type="SAM" id="MobiDB-lite"/>
    </source>
</evidence>
<evidence type="ECO:0000256" key="21">
    <source>
        <dbReference type="ARBA" id="ARBA00047899"/>
    </source>
</evidence>
<organism evidence="31 32">
    <name type="scientific">Alligator sinensis</name>
    <name type="common">Chinese alligator</name>
    <dbReference type="NCBI Taxonomy" id="38654"/>
    <lineage>
        <taxon>Eukaryota</taxon>
        <taxon>Metazoa</taxon>
        <taxon>Chordata</taxon>
        <taxon>Craniata</taxon>
        <taxon>Vertebrata</taxon>
        <taxon>Euteleostomi</taxon>
        <taxon>Archelosauria</taxon>
        <taxon>Archosauria</taxon>
        <taxon>Crocodylia</taxon>
        <taxon>Alligatoridae</taxon>
        <taxon>Alligatorinae</taxon>
        <taxon>Alligator</taxon>
    </lineage>
</organism>
<feature type="domain" description="DH" evidence="28">
    <location>
        <begin position="6175"/>
        <end position="6360"/>
    </location>
</feature>
<dbReference type="SMART" id="SM00325">
    <property type="entry name" value="RhoGEF"/>
    <property type="match status" value="1"/>
</dbReference>
<evidence type="ECO:0000256" key="11">
    <source>
        <dbReference type="ARBA" id="ARBA00022723"/>
    </source>
</evidence>
<feature type="domain" description="Ig-like" evidence="29">
    <location>
        <begin position="1588"/>
        <end position="1660"/>
    </location>
</feature>
<dbReference type="CDD" id="cd00063">
    <property type="entry name" value="FN3"/>
    <property type="match status" value="2"/>
</dbReference>
<feature type="domain" description="Ig-like" evidence="29">
    <location>
        <begin position="111"/>
        <end position="204"/>
    </location>
</feature>
<feature type="domain" description="Ig-like" evidence="29">
    <location>
        <begin position="285"/>
        <end position="369"/>
    </location>
</feature>
<comment type="similarity">
    <text evidence="4">Belongs to the protein kinase superfamily. CAMK Ser/Thr protein kinase family.</text>
</comment>
<keyword evidence="12" id="KW-0677">Repeat</keyword>
<dbReference type="InterPro" id="IPR011993">
    <property type="entry name" value="PH-like_dom_sf"/>
</dbReference>
<dbReference type="Gene3D" id="1.20.900.10">
    <property type="entry name" value="Dbl homology (DH) domain"/>
    <property type="match status" value="1"/>
</dbReference>
<keyword evidence="17" id="KW-0112">Calmodulin-binding</keyword>
<dbReference type="GO" id="GO:0004674">
    <property type="term" value="F:protein serine/threonine kinase activity"/>
    <property type="evidence" value="ECO:0007669"/>
    <property type="project" value="UniProtKB-KW"/>
</dbReference>
<evidence type="ECO:0000256" key="12">
    <source>
        <dbReference type="ARBA" id="ARBA00022737"/>
    </source>
</evidence>
<dbReference type="InterPro" id="IPR035899">
    <property type="entry name" value="DBL_dom_sf"/>
</dbReference>
<evidence type="ECO:0000256" key="7">
    <source>
        <dbReference type="ARBA" id="ARBA00022490"/>
    </source>
</evidence>
<feature type="domain" description="Ig-like" evidence="29">
    <location>
        <begin position="5846"/>
        <end position="5940"/>
    </location>
</feature>
<dbReference type="FunFam" id="2.60.40.10:FF:000050">
    <property type="entry name" value="Titin isoform B"/>
    <property type="match status" value="2"/>
</dbReference>
<sequence>MDYRSSFSGVPRFLTRPKAFLVSVGKDATLSCQIIGNPVPVVSWEKDKLPIQSGGRFKTVEDGDLYRLTIYDLSLDDSGQYICRARNTIGEAFAAVSIKVGEETTVTAFAPYFIQKPSSIRVTLGEDATFRCKVQGSPPLSVNWEKDGRHLRGRSDSKRFQVESAGESNALTIQCARLGDSGTYTCRAENPIGQASATAALVVETQGPCNLDSPSHLDTGYGKTTSLLSHLQKRREEIRKTDLSIYGVTDTHSYSATEGLSGIGYSLSLDYERAASLTTKAARNATFSVTTRTCNVTEGKHAKLSCYVTGEPKPEIVWKKDGEVIMEGRRHIIYEDEQENFVLKILFCKQIDNGLYTCTASNLAGQTYSSVLVVVKEPVVPFKTKLEDVEVQEKESAMFQCEVPVPSTETAWFKEETKLQQSKKYNIEEEGTYRRLTIQNVTTDDDAVYICEMKEGSRTIAELTVQGNIIKKLPRKTAVGVNDTAIFCVELDNECQNVCWLKNKEELKPSNRIYITSSGKQHTMIIRDCKMEDAGEIAFLAEECRTSTQFAVCTPRKPPSHPPTNPVVKNKTETSVTLAWSPPKTDRPIPIDGYVVERKKLMGFTWMRCHESPVPVPEFTVSDLSEEGDYQFRVSAVNSYGQSPYLEFLGSQHLEPVPAVRTPLTAVEAIAGGNATFSIDLTTICSGTWYLNSKALESSDIYIIKRTKTTHILIIKNVTKKDDGAEVKFVANNVESSTKMRIRGAAVRITNKSGDVEKVSARLHEEAQLRAELSDAAAAVTWLKDGKELKAGQKYDLQTAEKKRVLKIRDVAAEDAGLYECICEGDRIVYQLSVKALAHFINKEKAGGIIKAVPGKQAELISETSEANIMVEWYKDGKAIRHTKKFTMEDKGKSHKLLVSAVTKEDEGTYTCKVGEDTLVFDLKVSDEAVKFVRKPTEIPEISIRPSENLELACEVSVASGAVEWRKDHAEMKPDQRTAITARGTQRKLVVKNVTQHDQGSYTCETKDDKVTFQVQVQETEEVFANKEKVQKEVKATLKESATLSCEVAQAKTEVKWCKDGKLVTASKKFKVESEGKSRRLVVEQVEKKDAGEYTCEAAGQKLTFKVTVTEVEDVFANKEKVQKEVKATLKESATLSCEVAQAKTEVKWYKDGKLVTASKKFKVEFEGKSRRLVVEQVEKKDAGEYTCEAAGQKLTFKVTVTEHEDVFANKEKVQKEVKAALKESAALSCEVAQAKTEVKWCKDGKPVTASKKFKVESKGKSRWLVVEQVEKKDAGEYTCEAASQKLTFKVIVTEVEDAFVNKEKVQKEVKAALKESATLSCEVGQAKTEVKWYKDKKLITASKKFKVESEGKARHLVVQEVEKKDAGEYTCEAAGQKLTFKVTITEPEIVFANKEKVQKEVKATLTESATLSCEVAQAKTEVKWYKDGKLVTASKKFKVESEGKSRHLVVQGVEKKDAGKYTCEAAGQELTFKIDVTEPETGFINQEKVPKEVKAALTENTILSCEVAQEKAEVKWYKDGKLLIPSKKFKLESEGKTRRLVVQHVDKRDAGDYTCEVAGQKLTVKVEAVEAEAKFQKKLVQKEPIVVQEHDSITLATSVTPETSAVKWLKDGAEIRGNKKYEIKSDGASRTLIVKVAESKDTAVYTCETKSDKQEFKVQVKEIPVKFAKKPEAMTAEIGGSLCLTCELSQPKGKVVWRKGGTEVKSNKRFQIREDGVKRILTITGLRADDEGEYTCESRDDKSTVKVTLTVPRVVKFTTGLLNTVCEEGKEANFKCTVSPSDAVITWHRNGVKIEASKKYVISQKDSNHSLTITDLTMKDAGEISAVAEGVETKATLKVREAPALFKKKLETRTVVELDTVTLEVELTKPSAVKWMRNSIMLQPGGNLEITAEGTKHSLTVKNITFADRGFYCCEVPEDKTQAKLNVEMRQISLVKGLKPVEVSENGTATFEVELSHEDVEGTWMKDSVRLKPGANVEMRVQGKRHFLKLSSLKLEDAGLVSFKAEGIHTSGRLTIKELPVKIIQPLTDVQAIAKEEAKFVCELSRSNAAVKWLKDGSELRQGKKMGITSQGTKRSLIIHKCECDDQGTYVCDARDDKTSANLRVHARDIKIIKPLEDAEVSEKESATFVCEISHDEVQIQWYNNDVKQKASDYIKMRQDGRTHSLSYLLCHMEDAGLIKFVAENAESRAHLRVNALPIKILKPLRNKIALEKHRGYLECQVSSPTARVKWYKNDIEICPGHKFEFVSDGVYRTLIINDATFADEDVYTCDAIDDKSSAYFYVEEQSINIVRELTDVDVTEPWEARFECEISIPAVKSAKWLLDKQVLQAGRNITIEQEGTVHRLILWKTSADMTGTVQFAAGKSKSTANLLVRELNVQITRKLEDKTVLERRSVILSCDFKPSPKIIEWLKDYIPIEPSDKYKITREKHSAELKIVKVRPEDAGVYTCKPGNAVTEATLTVEARMVEIIQHLQDVEVEEEDCVIFSCELSHDDEDVEWFLNDTLLYSNNYNEIKQIGRCHTLTMKQVKPEDAGTVTIKSEKISESAQLKVIEKLAVFMKSLDDAVVEERGVLKLECEVSKLKVKPIWKKDNVEISRGDKYEPMQAGKTLCLVIRDVTKDDAGIYTCDIGTDVAKSKVSVQELNIGITKRLKNTEVLEGEECSFECILSHESVGEFQWTLNGTKVESGGRFRTPSKGRKYNLNIKKVVATDAGEVVFTARNLISKALLIVKEKTPEILKDLEDKKSSTGQDVSLSCEFSKPNGNMKWFKDGKAIRKSQKYDLHQDGARSILIIHDVTTKDAGEYSCEMDDSKTKALLTVEDKPNFFVTELSDLRAEEKGAAVFTCQTKKTAPTVTWRKGTAELKASKKYEIRQKEELLQLTVNDLEKSDSDTYTCDIGDVQSRAKLAVQALPVLFKQNLQNTETEEGSTVALRCELTKPNAPVVWKKAGAALQANAKYEMKQDGSVAELVIHNAKSEDAGRYTCDTGDQQTTAQVRIRALPAVIKEELKNVEATEGGTATLRCELSKSAAVEWKKGPKALRQSGKYRMKQEGTSAELVIRDLDLKDAGDYTCIVGDQKTTAALSVNALPARFKKELKNEEATESGTATLQCELTKAVDSVEWTKDDKVLKPSGKYRMRQEGRFAELIIQDLDLKDAGNYTCVCGGQKTTAALTVNALPTLFQEELRSTEAKEGEEVTLHCELSKSAPVEWRKGHQALKPGDKYKMKQEGPFAELVIQDLELTDTGNYTCVCGDQKTSATLTVNALPTLFTKELKNEEATEGQSATLSCELNKATAKVEWKKGHKALRPTDKYKMRQEGAVAELIIQDLELTDAGNYICVCGDKQTMASVTVHALPAFFKEGLKNREATEGATATLHCELSKAAVPVEWKKGHKTLKPSDKYRPRQEGAVAELTIRDLHVEDTGDYTCACGDQKTSAVLTVHALPALFTKELRNEEATESGTATLRCELSKATPVEWMKDQKALKSNDKYKMRQKDVTAELTIHDLEEHDSGDYTCICGNQKTTASLTVHALPLRFKKELKNLEATENGAATLRCELSKPAAPVEWKKGDQVLRSNEKFTITQDGAVAELVIHDLDPTDAGNYTCMYGDQQTRAALTVNALPAHFKVEMKKEEATEGGTATLHCELTKAAAVEWKKKHKVLKPGDKYTMRQEGATAELVIHDLEVKDSGDYTCVCGDKKTTAALTVHALPAFFKEELKRKEATEGEVVTLRCELSKASPVEWKKGHRVLKPSDKYKMRQKDTTAELVIHQVDDSDAGDYTCVCGDQQTTAALAVHALPALIKEELKNVEATEGGTATLCCELSKVARVEWMKGSSLLKAGDKYKMRQDGATVKLLIHDVDPKDAGVYTCVCGDQKTTAALTVHEPDVTIVSGLKNMVVFEEEDAVFQCKVSHENAKDVEWKLQDVALQSNEMNEISVEQGKIHTLRLRKVTQQDTGTITFRVGPYTSTAELTVKALPPVFKEKLKNLDMQEDGTAVLACQVSQPNVSVEWRKGSQVISSSTKYEIRQEGMTHTLKIYNLKPEDSGKYTCDNGNQQTTALLTVQGIPALFEKTLQNQEAEEGSTATLHAELSKLDAPVKWRKGSVLLQSGAKYEMRQSGSSVELLIRDVQLKDAGDYTCDSGDQQSTASLLVKALPVLFIQPLQNQQAEEGGTITLSCEISKPNAPIKWKKSGKLLQPSDKYKMHQSGLVAELTICNLKEGDAGEYTCDTGDQQTTAALSVKEPAASIVEVLKDITLYEGEDAVFECRLSQENVQDAQWCLGGVPLQVNEMNEIKVQGKLHTLTLRRVTLEDSGPISVKVGAHTSEAQLTVQEAPVTFVRLLQSLEAQEGDSAALRCDVSKPDVAVQWKKDASLIQSSKKFEIKKERTTHTLIIHDLKPEDTGEYSCSTADTKTTANLEVKALPVLFKHWLKNEEVEEGCTAALRCELTKPGAPVEWRKGDVVLRPSNKYELRQEGTFVELFIYDVGLQDAGEYTCDSGDQQTTAALQVKVLPVLFKEDLNNVESEEQGTAVLQCEVSKPDAPVEWRKGAVVLQPSDKYEMRQKGSLVELIIHNLEAKDCGDYTCSTGYEITRGSVSVHEEEVQIVCALKNTDVFVAEAATFTCELSRPGVPNVQWWLDGAFLQNNSMNEISVQDGKIHTLTLKDLGSNDSGTVTFRAGSLVSSAKLVVKDPTIEVVSPMQDITVDEDGTAEFICQYSRPVQATWKKNDQEVHADGQRVIVEQDWNVAKLKIKPALPEDTGIYSCEAEGTRVVAMLDVQAKNSIMQGLENVEAVEGGEALFECYLSKPETYNYNWLIDDEPAKTTENVEMVYFENGRRHLLLLKNLTPQDSCRVTFMASDAVTSAFLTVKGWRLEFLKPIVDTEVLAGDQATFSCFLSEAVPVSEIAWYINDMEIQPDENWEIQVDGNSYKLILKKAQLHHSGEVTFASRDAIASAKLSVVALPDPPEDPEIVSKSSHSVTLSWFTPLSNGGCGILGYNVERKPPDSGWQLCNEEVIPNTEFVVDNLRPGEPYRFRVAAVNKVGVGKPVHIPQTVQLEPPVTITHHLVGTSVLEGEVARLECELSRETREAVTWLKGKERIHAGGRYEIISEGKKQALLIHAFKPEDQGLYTCVASPDVKSSASLSLEVPTVAMLKEIAQEAPPVSKPEEMVDGQIQPSLPPEAAQEGDLHLLWEALAKKRRMSREPTLDSISEVPEEDDKLQKAKKEEAEMSHYYSEEYSTCDELTRTGEADFSLTSSDDESRAGTPSLVTYLKKVGKSSISISGKVQTISTSKTSKEWEQSGDEARVPAPPPTQAEPEAQTEELDDPSMNKAAVKIQAAFKGYKVRKEIKQQECPVFVETFKDFNGELGSTLHLECLAQSKTDMKVHWLKDREELSDGRHYHIDNYSDGTCSLIITGLDMQDTGTYTCEASNKFGKVSHSAKVVVSSPVPEVPRKHKLAKHVKDSETDSSSGSELDDAFRKAGRRLHKIFKSKIPTEISDVEEELFVSADEGDKEVVDHQTYREDDRYIYIKFEIMAEAKTAASRFQEMFAALGIPVEIDILDQGPKKIELRIGKATPPARGQIPALVKRPPPPLLTSDTAPIFITELQNQEVQDGYPVSFDCVVIGKPLPTVRWFKDGKVLEEDDHYMINEDQEGCHQLIITAVVPTDMGVYRCLAENSMGVASTKAELRVDLTSTDYDTAADATETSSYYSAKGYVSSREQEESTTEEEQLPQILDELHDIHVAPGAPLAKFHVKVKGYPEPRLYWFKDGQPLHASDRILKTEKKDFNALEVLSVTKEDAGQYSAFITNSAGSAYTSARLVVKDPEEKEEPPETDVQEQLVPPRFLERFTNKRVKKGVSITFSVKVEGNPLPSITWLKEESKEDVLWIKPETPGYKLASSNMHHSLILLDVGKKHSGTYTCIATNTAGQSICTASLDVLDVKEAEVLTKERIMVTEAVMTTLGYDGDRDRKEHGIGISVLPPEPGKRELLEGEAGREGVSRSQISLSDVGTEEFLQKLTSQITEIVSAKISQATLRVPGADSDDESKTPSPSPRHGRSRPSSIAQESSSESEDGDARGEIFDIYMATADYMPIGGEREAIVLKEGQYVEVLDSAHPLKWLVRTKPTKSSPSRQGWVSPAYLDKKLKLSPEWGVPEVPEFPGESLSEDEYKKKLNLIIQELLNSEEEFVKDLQFLQTHHLHHIETYSSVPAPVASQKSIIFRNVNDIAHFHCSAFFPDLKKCDTDDDVAMCFIKNEEDFDKYIQYLVGRIQAESVIVSKAVQDFYKRYSEETLASEDPSQPPVPPLQHYLERPINRIQQYQTVIKELIRNKARNRQNCALLEQAYAIVSALTRRAENNLHVSLIENYPGTLEILGEPIRQGHFIVWEGAPGARMAWKGHNRHVFLFKSYVLICKPKRDTKTDTYTYTFKNMMKLSNIDVNDQVEGDERAFEIWHEREDSVRKYLLQARTVIIKNSWVKEISGIQQRISLPVWIPPDFEEELADCTAELGETIKLACKVTGAPKSVISWYKDGKPVEVDPHHIIIEDPDGSCTLILDNLTGVDSGQYMCFAASPAGNASTLGKILVQVPPRFVSKVRNAYYVEGEDVQFTCTIEGAPFPQIRWFKDDALLTDPSKYQTFSEPRSGVLVLVIKNPSKEDVGYYECELVNRLGSAKSGAELYHQSMALLTQERRGDQAITIEVTEQETKVPKKTIIIEETITTVVKTPRQKRRLSPARSPSGHSPSRSPRSELSTPEPVYISKVQQPVHKQEKEAVLKGAIPVLFVTEPDERQGAASRDIIIEAKVEEQKPKWVEVEEIIEFKVKKPQKTTRKRGASPVKQEKDDSGVLTFTLPGPRPRHSPEDDPNTNNSNNKLVEQAKSSLPTDSLSEVDIPPLAYGDDQEGDPVSSDNMSSQCGPEQLGSTSFIDYGTEGKTCTQEVSESSGSETTSPLLACGGEPLAFSFETADVRKHDLLPSQASVEVKEDADDELEVPWTAEKGDQEPVQDEGLPEGENIVIIDEPEELERDDISNWDPKILTHNGKALTLEDLEDYVPEEGETYGCDNQNYTRDKPCEISVLQTEINEPTIGKPVLLNLGRSVAPKPKQSFFSKFKEHLPGGMFMSASRVTGMQSMGPSNVSFHVSETCTAATAPGVSPGPSFEMKPSFCTEVQLSPDNGQSSFKTEVSTRTLSYGTIGEPVMLHISTEDPSQS</sequence>
<dbReference type="GO" id="GO:0005516">
    <property type="term" value="F:calmodulin binding"/>
    <property type="evidence" value="ECO:0007669"/>
    <property type="project" value="UniProtKB-KW"/>
</dbReference>
<dbReference type="FunFam" id="2.60.40.10:FF:000773">
    <property type="entry name" value="obscurin isoform X4"/>
    <property type="match status" value="1"/>
</dbReference>
<feature type="region of interest" description="Disordered" evidence="25">
    <location>
        <begin position="555"/>
        <end position="575"/>
    </location>
</feature>
<evidence type="ECO:0000256" key="18">
    <source>
        <dbReference type="ARBA" id="ARBA00023157"/>
    </source>
</evidence>
<feature type="compositionally biased region" description="Pro residues" evidence="25">
    <location>
        <begin position="556"/>
        <end position="565"/>
    </location>
</feature>
<feature type="domain" description="Ig-like" evidence="29">
    <location>
        <begin position="2736"/>
        <end position="2819"/>
    </location>
</feature>
<dbReference type="InterPro" id="IPR001849">
    <property type="entry name" value="PH_domain"/>
</dbReference>
<feature type="domain" description="Ig-like" evidence="29">
    <location>
        <begin position="4423"/>
        <end position="4507"/>
    </location>
</feature>
<feature type="domain" description="Ig-like" evidence="29">
    <location>
        <begin position="5603"/>
        <end position="5692"/>
    </location>
</feature>
<dbReference type="Gene3D" id="2.30.30.40">
    <property type="entry name" value="SH3 Domains"/>
    <property type="match status" value="1"/>
</dbReference>
<keyword evidence="7" id="KW-0963">Cytoplasm</keyword>
<feature type="domain" description="Ig-like" evidence="29">
    <location>
        <begin position="3798"/>
        <end position="3881"/>
    </location>
</feature>
<feature type="coiled-coil region" evidence="24">
    <location>
        <begin position="1211"/>
        <end position="1238"/>
    </location>
</feature>
<evidence type="ECO:0000259" key="27">
    <source>
        <dbReference type="PROSITE" id="PS50003"/>
    </source>
</evidence>
<dbReference type="Gene3D" id="2.60.40.10">
    <property type="entry name" value="Immunoglobulins"/>
    <property type="match status" value="62"/>
</dbReference>
<evidence type="ECO:0000256" key="16">
    <source>
        <dbReference type="ARBA" id="ARBA00022842"/>
    </source>
</evidence>
<dbReference type="SUPFAM" id="SSF48726">
    <property type="entry name" value="Immunoglobulin"/>
    <property type="match status" value="59"/>
</dbReference>
<dbReference type="PROSITE" id="PS50010">
    <property type="entry name" value="DH_2"/>
    <property type="match status" value="1"/>
</dbReference>
<feature type="domain" description="Ig-like" evidence="29">
    <location>
        <begin position="3977"/>
        <end position="4061"/>
    </location>
</feature>
<feature type="domain" description="Ig-like" evidence="29">
    <location>
        <begin position="3267"/>
        <end position="3351"/>
    </location>
</feature>
<dbReference type="Pfam" id="PF22697">
    <property type="entry name" value="SOS1_NGEF_PH"/>
    <property type="match status" value="1"/>
</dbReference>
<keyword evidence="16" id="KW-0460">Magnesium</keyword>
<keyword evidence="31" id="KW-1185">Reference proteome</keyword>
<dbReference type="InterPro" id="IPR013106">
    <property type="entry name" value="Ig_V-set"/>
</dbReference>
<dbReference type="SMART" id="SM00060">
    <property type="entry name" value="FN3"/>
    <property type="match status" value="2"/>
</dbReference>
<feature type="domain" description="Ig-like" evidence="29">
    <location>
        <begin position="1021"/>
        <end position="1108"/>
    </location>
</feature>
<keyword evidence="15" id="KW-0067">ATP-binding</keyword>
<dbReference type="InterPro" id="IPR000048">
    <property type="entry name" value="IQ_motif_EF-hand-BS"/>
</dbReference>
<dbReference type="FunFam" id="2.30.29.30:FF:000197">
    <property type="entry name" value="obscurin isoform X5"/>
    <property type="match status" value="1"/>
</dbReference>
<dbReference type="CDD" id="cd23767">
    <property type="entry name" value="IQCD"/>
    <property type="match status" value="1"/>
</dbReference>
<feature type="domain" description="Ig-like" evidence="29">
    <location>
        <begin position="5356"/>
        <end position="5447"/>
    </location>
</feature>
<feature type="region of interest" description="Disordered" evidence="25">
    <location>
        <begin position="5204"/>
        <end position="5228"/>
    </location>
</feature>
<dbReference type="FunFam" id="2.60.40.10:FF:000148">
    <property type="entry name" value="titin isoform X1"/>
    <property type="match status" value="1"/>
</dbReference>
<feature type="domain" description="PH" evidence="27">
    <location>
        <begin position="6378"/>
        <end position="6487"/>
    </location>
</feature>
<dbReference type="CTD" id="84033"/>
<dbReference type="InterPro" id="IPR035526">
    <property type="entry name" value="Obscurin_SH3"/>
</dbReference>
<feature type="domain" description="Ig-like" evidence="29">
    <location>
        <begin position="1753"/>
        <end position="1927"/>
    </location>
</feature>
<dbReference type="FunFam" id="2.60.40.10:FF:000214">
    <property type="entry name" value="titin isoform X1"/>
    <property type="match status" value="2"/>
</dbReference>
<evidence type="ECO:0000259" key="29">
    <source>
        <dbReference type="PROSITE" id="PS50835"/>
    </source>
</evidence>
<evidence type="ECO:0000256" key="14">
    <source>
        <dbReference type="ARBA" id="ARBA00022777"/>
    </source>
</evidence>
<feature type="domain" description="Ig-like" evidence="29">
    <location>
        <begin position="4155"/>
        <end position="4239"/>
    </location>
</feature>
<feature type="domain" description="Ig-like" evidence="29">
    <location>
        <begin position="2554"/>
        <end position="2640"/>
    </location>
</feature>
<dbReference type="InterPro" id="IPR007110">
    <property type="entry name" value="Ig-like_dom"/>
</dbReference>
<dbReference type="SMART" id="SM00408">
    <property type="entry name" value="IGc2"/>
    <property type="match status" value="51"/>
</dbReference>
<dbReference type="SUPFAM" id="SSF49265">
    <property type="entry name" value="Fibronectin type III"/>
    <property type="match status" value="2"/>
</dbReference>
<dbReference type="PROSITE" id="PS50835">
    <property type="entry name" value="IG_LIKE"/>
    <property type="match status" value="49"/>
</dbReference>
<keyword evidence="19" id="KW-0539">Nucleus</keyword>
<feature type="domain" description="SH3" evidence="26">
    <location>
        <begin position="6082"/>
        <end position="6149"/>
    </location>
</feature>
<dbReference type="FunFam" id="2.60.40.10:FF:000747">
    <property type="entry name" value="obscurin isoform X6"/>
    <property type="match status" value="1"/>
</dbReference>
<dbReference type="FunFam" id="2.60.40.10:FF:001652">
    <property type="entry name" value="Uncharacterized protein"/>
    <property type="match status" value="1"/>
</dbReference>
<feature type="domain" description="Ig-like" evidence="29">
    <location>
        <begin position="855"/>
        <end position="926"/>
    </location>
</feature>
<feature type="region of interest" description="Disordered" evidence="25">
    <location>
        <begin position="6038"/>
        <end position="6080"/>
    </location>
</feature>
<dbReference type="Pfam" id="PF00041">
    <property type="entry name" value="fn3"/>
    <property type="match status" value="2"/>
</dbReference>
<feature type="domain" description="Ig-like" evidence="29">
    <location>
        <begin position="4243"/>
        <end position="4329"/>
    </location>
</feature>
<keyword evidence="11" id="KW-0479">Metal-binding</keyword>
<dbReference type="PROSITE" id="PS50003">
    <property type="entry name" value="PH_DOMAIN"/>
    <property type="match status" value="1"/>
</dbReference>
<evidence type="ECO:0000256" key="24">
    <source>
        <dbReference type="SAM" id="Coils"/>
    </source>
</evidence>
<feature type="region of interest" description="Disordered" evidence="25">
    <location>
        <begin position="6826"/>
        <end position="6929"/>
    </location>
</feature>
<dbReference type="PROSITE" id="PS50002">
    <property type="entry name" value="SH3"/>
    <property type="match status" value="1"/>
</dbReference>
<evidence type="ECO:0000256" key="23">
    <source>
        <dbReference type="PROSITE-ProRule" id="PRU00192"/>
    </source>
</evidence>
<feature type="domain" description="Ig-like" evidence="29">
    <location>
        <begin position="3710"/>
        <end position="3793"/>
    </location>
</feature>
<feature type="domain" description="Ig-like" evidence="29">
    <location>
        <begin position="1224"/>
        <end position="1290"/>
    </location>
</feature>
<dbReference type="SMART" id="SM00015">
    <property type="entry name" value="IQ"/>
    <property type="match status" value="1"/>
</dbReference>
<keyword evidence="13" id="KW-0547">Nucleotide-binding</keyword>
<feature type="region of interest" description="Disordered" evidence="25">
    <location>
        <begin position="5976"/>
        <end position="6006"/>
    </location>
</feature>
<evidence type="ECO:0000256" key="13">
    <source>
        <dbReference type="ARBA" id="ARBA00022741"/>
    </source>
</evidence>
<feature type="region of interest" description="Disordered" evidence="25">
    <location>
        <begin position="6726"/>
        <end position="6755"/>
    </location>
</feature>
<dbReference type="EC" id="2.7.11.1" evidence="5"/>
<dbReference type="PANTHER" id="PTHR35971:SF4">
    <property type="entry name" value="OBSCURIN"/>
    <property type="match status" value="1"/>
</dbReference>
<dbReference type="SMART" id="SM00409">
    <property type="entry name" value="IG"/>
    <property type="match status" value="59"/>
</dbReference>
<feature type="domain" description="Ig-like" evidence="29">
    <location>
        <begin position="3002"/>
        <end position="3085"/>
    </location>
</feature>
<comment type="catalytic activity">
    <reaction evidence="21">
        <text>L-threonyl-[protein] + ATP = O-phospho-L-threonyl-[protein] + ADP + H(+)</text>
        <dbReference type="Rhea" id="RHEA:46608"/>
        <dbReference type="Rhea" id="RHEA-COMP:11060"/>
        <dbReference type="Rhea" id="RHEA-COMP:11605"/>
        <dbReference type="ChEBI" id="CHEBI:15378"/>
        <dbReference type="ChEBI" id="CHEBI:30013"/>
        <dbReference type="ChEBI" id="CHEBI:30616"/>
        <dbReference type="ChEBI" id="CHEBI:61977"/>
        <dbReference type="ChEBI" id="CHEBI:456216"/>
        <dbReference type="EC" id="2.7.11.1"/>
    </reaction>
</comment>
<feature type="domain" description="Ig-like" evidence="29">
    <location>
        <begin position="378"/>
        <end position="461"/>
    </location>
</feature>
<dbReference type="FunFam" id="1.20.900.10:FF:000027">
    <property type="entry name" value="Obscurin, cytoskeletal calmodulin and titin-interacting RhoGEF"/>
    <property type="match status" value="1"/>
</dbReference>
<feature type="domain" description="Ig-like" evidence="29">
    <location>
        <begin position="6497"/>
        <end position="6587"/>
    </location>
</feature>
<dbReference type="InterPro" id="IPR013783">
    <property type="entry name" value="Ig-like_fold"/>
</dbReference>
<dbReference type="FunFam" id="2.60.40.10:FF:000380">
    <property type="entry name" value="obscurin isoform X3"/>
    <property type="match status" value="1"/>
</dbReference>
<dbReference type="GO" id="GO:0005524">
    <property type="term" value="F:ATP binding"/>
    <property type="evidence" value="ECO:0007669"/>
    <property type="project" value="UniProtKB-KW"/>
</dbReference>
<feature type="domain" description="Ig-like" evidence="29">
    <location>
        <begin position="3885"/>
        <end position="3972"/>
    </location>
</feature>
<dbReference type="FunFam" id="2.60.40.10:FF:000866">
    <property type="entry name" value="Obscurin, cytoskeletal calmodulin and titin-interacting RhoGEF"/>
    <property type="match status" value="1"/>
</dbReference>
<evidence type="ECO:0000256" key="15">
    <source>
        <dbReference type="ARBA" id="ARBA00022840"/>
    </source>
</evidence>
<dbReference type="GO" id="GO:0005085">
    <property type="term" value="F:guanyl-nucleotide exchange factor activity"/>
    <property type="evidence" value="ECO:0007669"/>
    <property type="project" value="InterPro"/>
</dbReference>
<feature type="domain" description="Ig-like" evidence="29">
    <location>
        <begin position="2021"/>
        <end position="2105"/>
    </location>
</feature>
<dbReference type="SMART" id="SM00406">
    <property type="entry name" value="IGv"/>
    <property type="match status" value="19"/>
</dbReference>
<dbReference type="PROSITE" id="PS50096">
    <property type="entry name" value="IQ"/>
    <property type="match status" value="1"/>
</dbReference>
<proteinExistence type="inferred from homology"/>
<feature type="domain" description="Ig-like" evidence="29">
    <location>
        <begin position="5735"/>
        <end position="5824"/>
    </location>
</feature>
<dbReference type="FunFam" id="2.60.40.10:FF:000421">
    <property type="entry name" value="LOW QUALITY PROTEIN: obscurin"/>
    <property type="match status" value="3"/>
</dbReference>
<dbReference type="Proteomes" id="UP000189705">
    <property type="component" value="Unplaced"/>
</dbReference>
<dbReference type="InterPro" id="IPR003961">
    <property type="entry name" value="FN3_dom"/>
</dbReference>
<evidence type="ECO:0000259" key="26">
    <source>
        <dbReference type="PROSITE" id="PS50002"/>
    </source>
</evidence>
<keyword evidence="20" id="KW-0393">Immunoglobulin domain</keyword>
<dbReference type="InterPro" id="IPR036028">
    <property type="entry name" value="SH3-like_dom_sf"/>
</dbReference>
<feature type="domain" description="Ig-like" evidence="29">
    <location>
        <begin position="11"/>
        <end position="101"/>
    </location>
</feature>